<dbReference type="InterPro" id="IPR029058">
    <property type="entry name" value="AB_hydrolase_fold"/>
</dbReference>
<dbReference type="InterPro" id="IPR000073">
    <property type="entry name" value="AB_hydrolase_1"/>
</dbReference>
<evidence type="ECO:0000313" key="5">
    <source>
        <dbReference type="Proteomes" id="UP000050525"/>
    </source>
</evidence>
<comment type="similarity">
    <text evidence="1">Belongs to the AB hydrolase superfamily.</text>
</comment>
<gene>
    <name evidence="4" type="primary">SERHL2</name>
    <name evidence="4" type="ORF">Y1Q_0020060</name>
</gene>
<evidence type="ECO:0000259" key="3">
    <source>
        <dbReference type="Pfam" id="PF00561"/>
    </source>
</evidence>
<accession>A0A151LYV4</accession>
<evidence type="ECO:0000256" key="1">
    <source>
        <dbReference type="ARBA" id="ARBA00008645"/>
    </source>
</evidence>
<dbReference type="Gene3D" id="3.40.50.1820">
    <property type="entry name" value="alpha/beta hydrolase"/>
    <property type="match status" value="1"/>
</dbReference>
<dbReference type="SUPFAM" id="SSF53474">
    <property type="entry name" value="alpha/beta-Hydrolases"/>
    <property type="match status" value="2"/>
</dbReference>
<dbReference type="GO" id="GO:0016787">
    <property type="term" value="F:hydrolase activity"/>
    <property type="evidence" value="ECO:0007669"/>
    <property type="project" value="UniProtKB-KW"/>
</dbReference>
<dbReference type="Proteomes" id="UP000050525">
    <property type="component" value="Unassembled WGS sequence"/>
</dbReference>
<dbReference type="PANTHER" id="PTHR43798:SF14">
    <property type="entry name" value="SERINE HYDROLASE-LIKE PROTEIN DDB_G0286239"/>
    <property type="match status" value="1"/>
</dbReference>
<dbReference type="PANTHER" id="PTHR43798">
    <property type="entry name" value="MONOACYLGLYCEROL LIPASE"/>
    <property type="match status" value="1"/>
</dbReference>
<proteinExistence type="inferred from homology"/>
<evidence type="ECO:0000256" key="2">
    <source>
        <dbReference type="ARBA" id="ARBA00022801"/>
    </source>
</evidence>
<reference evidence="4 5" key="1">
    <citation type="journal article" date="2012" name="Genome Biol.">
        <title>Sequencing three crocodilian genomes to illuminate the evolution of archosaurs and amniotes.</title>
        <authorList>
            <person name="St John J.A."/>
            <person name="Braun E.L."/>
            <person name="Isberg S.R."/>
            <person name="Miles L.G."/>
            <person name="Chong A.Y."/>
            <person name="Gongora J."/>
            <person name="Dalzell P."/>
            <person name="Moran C."/>
            <person name="Bed'hom B."/>
            <person name="Abzhanov A."/>
            <person name="Burgess S.C."/>
            <person name="Cooksey A.M."/>
            <person name="Castoe T.A."/>
            <person name="Crawford N.G."/>
            <person name="Densmore L.D."/>
            <person name="Drew J.C."/>
            <person name="Edwards S.V."/>
            <person name="Faircloth B.C."/>
            <person name="Fujita M.K."/>
            <person name="Greenwold M.J."/>
            <person name="Hoffmann F.G."/>
            <person name="Howard J.M."/>
            <person name="Iguchi T."/>
            <person name="Janes D.E."/>
            <person name="Khan S.Y."/>
            <person name="Kohno S."/>
            <person name="de Koning A.J."/>
            <person name="Lance S.L."/>
            <person name="McCarthy F.M."/>
            <person name="McCormack J.E."/>
            <person name="Merchant M.E."/>
            <person name="Peterson D.G."/>
            <person name="Pollock D.D."/>
            <person name="Pourmand N."/>
            <person name="Raney B.J."/>
            <person name="Roessler K.A."/>
            <person name="Sanford J.R."/>
            <person name="Sawyer R.H."/>
            <person name="Schmidt C.J."/>
            <person name="Triplett E.W."/>
            <person name="Tuberville T.D."/>
            <person name="Venegas-Anaya M."/>
            <person name="Howard J.T."/>
            <person name="Jarvis E.D."/>
            <person name="Guillette L.J.Jr."/>
            <person name="Glenn T.C."/>
            <person name="Green R.E."/>
            <person name="Ray D.A."/>
        </authorList>
    </citation>
    <scope>NUCLEOTIDE SEQUENCE [LARGE SCALE GENOMIC DNA]</scope>
    <source>
        <strain evidence="4">KSC_2009_1</strain>
    </source>
</reference>
<dbReference type="Pfam" id="PF00561">
    <property type="entry name" value="Abhydrolase_1"/>
    <property type="match status" value="1"/>
</dbReference>
<dbReference type="EMBL" id="AKHW03007000">
    <property type="protein sequence ID" value="KYO17449.1"/>
    <property type="molecule type" value="Genomic_DNA"/>
</dbReference>
<sequence>MSATKGLQPRHQETEKFMSSLMKWLSLPVTGMFSELKFPVPWGHIAAKAWGSSKGHPMLCLHGWLDNANTFNRLIPLLPKDYCYMAMDLGGHGLSSHRPAGFPYHFLDYVSEVRRVVAALQWSRFTLMGHSMGVSPSASDAFPGCALCSGHAAAKQNHKEQMDVHVCWQPGRGGTVAGMFSCIFPEMVDKLILLESGGFFPAPQDHDAWLESKRKVVESLLSLEQNEHQPHKTRSPKAALKRLLEANPHLTEESGKILLQRGATEIPGGLVYNRDMRILKHNREFITLEQCVSFLKKIQAQVLMIRAKDGLFPHEDPDKSKNFVKPLQDAFKSNLRESFQLVEVPGNHFVHLNEPEEVAEIISVFLEKDKDSKARL</sequence>
<feature type="domain" description="AB hydrolase-1" evidence="3">
    <location>
        <begin position="57"/>
        <end position="133"/>
    </location>
</feature>
<keyword evidence="5" id="KW-1185">Reference proteome</keyword>
<name>A0A151LYV4_ALLMI</name>
<keyword evidence="2" id="KW-0378">Hydrolase</keyword>
<dbReference type="InterPro" id="IPR050266">
    <property type="entry name" value="AB_hydrolase_sf"/>
</dbReference>
<evidence type="ECO:0000313" key="4">
    <source>
        <dbReference type="EMBL" id="KYO17449.1"/>
    </source>
</evidence>
<dbReference type="ESTHER" id="allsi-a0a1u7s7j5">
    <property type="family name" value="SERHL"/>
</dbReference>
<dbReference type="AlphaFoldDB" id="A0A151LYV4"/>
<protein>
    <submittedName>
        <fullName evidence="4">Serine hydrolase-like protein 2 isoform B</fullName>
    </submittedName>
</protein>
<comment type="caution">
    <text evidence="4">The sequence shown here is derived from an EMBL/GenBank/DDBJ whole genome shotgun (WGS) entry which is preliminary data.</text>
</comment>
<dbReference type="STRING" id="8496.A0A151LYV4"/>
<organism evidence="4 5">
    <name type="scientific">Alligator mississippiensis</name>
    <name type="common">American alligator</name>
    <dbReference type="NCBI Taxonomy" id="8496"/>
    <lineage>
        <taxon>Eukaryota</taxon>
        <taxon>Metazoa</taxon>
        <taxon>Chordata</taxon>
        <taxon>Craniata</taxon>
        <taxon>Vertebrata</taxon>
        <taxon>Euteleostomi</taxon>
        <taxon>Archelosauria</taxon>
        <taxon>Archosauria</taxon>
        <taxon>Crocodylia</taxon>
        <taxon>Alligatoridae</taxon>
        <taxon>Alligatorinae</taxon>
        <taxon>Alligator</taxon>
    </lineage>
</organism>
<dbReference type="GO" id="GO:0016020">
    <property type="term" value="C:membrane"/>
    <property type="evidence" value="ECO:0007669"/>
    <property type="project" value="TreeGrafter"/>
</dbReference>